<name>A0A7J0E9F0_9ERIC</name>
<gene>
    <name evidence="1" type="ORF">Acr_02g0012700</name>
</gene>
<sequence>MHNQEVVRDAKDFLLAKWLAYAASIRGMREPNAIKNAAKTFPRHDLITPFNKGIKTNTKLSDVGSPLGEVSTSPDTNSSRTLSPLEVYIHEPPPTSLIYMAKIPPKGFYLYKETASERLLHYVVYNYGLLSRWQPSVISPTSQGYTSQT</sequence>
<organism evidence="1 2">
    <name type="scientific">Actinidia rufa</name>
    <dbReference type="NCBI Taxonomy" id="165716"/>
    <lineage>
        <taxon>Eukaryota</taxon>
        <taxon>Viridiplantae</taxon>
        <taxon>Streptophyta</taxon>
        <taxon>Embryophyta</taxon>
        <taxon>Tracheophyta</taxon>
        <taxon>Spermatophyta</taxon>
        <taxon>Magnoliopsida</taxon>
        <taxon>eudicotyledons</taxon>
        <taxon>Gunneridae</taxon>
        <taxon>Pentapetalae</taxon>
        <taxon>asterids</taxon>
        <taxon>Ericales</taxon>
        <taxon>Actinidiaceae</taxon>
        <taxon>Actinidia</taxon>
    </lineage>
</organism>
<evidence type="ECO:0000313" key="2">
    <source>
        <dbReference type="Proteomes" id="UP000585474"/>
    </source>
</evidence>
<evidence type="ECO:0000313" key="1">
    <source>
        <dbReference type="EMBL" id="GFY83030.1"/>
    </source>
</evidence>
<keyword evidence="2" id="KW-1185">Reference proteome</keyword>
<reference evidence="1 2" key="1">
    <citation type="submission" date="2019-07" db="EMBL/GenBank/DDBJ databases">
        <title>De Novo Assembly of kiwifruit Actinidia rufa.</title>
        <authorList>
            <person name="Sugita-Konishi S."/>
            <person name="Sato K."/>
            <person name="Mori E."/>
            <person name="Abe Y."/>
            <person name="Kisaki G."/>
            <person name="Hamano K."/>
            <person name="Suezawa K."/>
            <person name="Otani M."/>
            <person name="Fukuda T."/>
            <person name="Manabe T."/>
            <person name="Gomi K."/>
            <person name="Tabuchi M."/>
            <person name="Akimitsu K."/>
            <person name="Kataoka I."/>
        </authorList>
    </citation>
    <scope>NUCLEOTIDE SEQUENCE [LARGE SCALE GENOMIC DNA]</scope>
    <source>
        <strain evidence="2">cv. Fuchu</strain>
    </source>
</reference>
<dbReference type="EMBL" id="BJWL01000002">
    <property type="protein sequence ID" value="GFY83030.1"/>
    <property type="molecule type" value="Genomic_DNA"/>
</dbReference>
<proteinExistence type="predicted"/>
<accession>A0A7J0E9F0</accession>
<comment type="caution">
    <text evidence="1">The sequence shown here is derived from an EMBL/GenBank/DDBJ whole genome shotgun (WGS) entry which is preliminary data.</text>
</comment>
<dbReference type="AlphaFoldDB" id="A0A7J0E9F0"/>
<protein>
    <submittedName>
        <fullName evidence="1">Uncharacterized protein</fullName>
    </submittedName>
</protein>
<dbReference type="Proteomes" id="UP000585474">
    <property type="component" value="Unassembled WGS sequence"/>
</dbReference>